<dbReference type="InterPro" id="IPR002201">
    <property type="entry name" value="Glyco_trans_9"/>
</dbReference>
<dbReference type="RefSeq" id="WP_140884082.1">
    <property type="nucleotide sequence ID" value="NZ_RCZP01000012.1"/>
</dbReference>
<dbReference type="GO" id="GO:0005829">
    <property type="term" value="C:cytosol"/>
    <property type="evidence" value="ECO:0007669"/>
    <property type="project" value="TreeGrafter"/>
</dbReference>
<protein>
    <submittedName>
        <fullName evidence="3">Lipopolysaccharide heptosyltransferase family protein</fullName>
    </submittedName>
</protein>
<dbReference type="SUPFAM" id="SSF53756">
    <property type="entry name" value="UDP-Glycosyltransferase/glycogen phosphorylase"/>
    <property type="match status" value="1"/>
</dbReference>
<dbReference type="Gene3D" id="3.40.50.2000">
    <property type="entry name" value="Glycogen Phosphorylase B"/>
    <property type="match status" value="2"/>
</dbReference>
<evidence type="ECO:0000256" key="2">
    <source>
        <dbReference type="ARBA" id="ARBA00022679"/>
    </source>
</evidence>
<name>A0A502G240_9PROT</name>
<dbReference type="AlphaFoldDB" id="A0A502G240"/>
<dbReference type="Pfam" id="PF01075">
    <property type="entry name" value="Glyco_transf_9"/>
    <property type="match status" value="1"/>
</dbReference>
<sequence length="308" mass="32402">MSARVLVIKLGALGDVVQAFGPFAAIRAHHPGAEVTLLTTPPFAELARRSPWFDRVWDFGRPRGADWSGRLSLLRALAGGRFERVYDLQTSPRSSRYRLLVGRRAEWSGVARGASHPHDNPGRNAMHTVDRQREQLRLAGITDFPPPDLSWLEADLAGFGLPPRFALLIPGASPSRPGKRWPGFPALAAALARAGLPAVVAGGAGEAPLAAAIRAAAPDALDLTGRTGLFQLAALARRATVVVGNDTGPTHLAGATGRPTLALFGSESDPARCAPRGTAVSVLRREPIAALPPEEVAEAALRLGGLPA</sequence>
<keyword evidence="2 3" id="KW-0808">Transferase</keyword>
<dbReference type="GO" id="GO:0008713">
    <property type="term" value="F:ADP-heptose-lipopolysaccharide heptosyltransferase activity"/>
    <property type="evidence" value="ECO:0007669"/>
    <property type="project" value="TreeGrafter"/>
</dbReference>
<gene>
    <name evidence="3" type="ORF">EAH89_13850</name>
</gene>
<comment type="caution">
    <text evidence="3">The sequence shown here is derived from an EMBL/GenBank/DDBJ whole genome shotgun (WGS) entry which is preliminary data.</text>
</comment>
<dbReference type="GO" id="GO:0009244">
    <property type="term" value="P:lipopolysaccharide core region biosynthetic process"/>
    <property type="evidence" value="ECO:0007669"/>
    <property type="project" value="TreeGrafter"/>
</dbReference>
<dbReference type="PANTHER" id="PTHR30160">
    <property type="entry name" value="TETRAACYLDISACCHARIDE 4'-KINASE-RELATED"/>
    <property type="match status" value="1"/>
</dbReference>
<dbReference type="CDD" id="cd03789">
    <property type="entry name" value="GT9_LPS_heptosyltransferase"/>
    <property type="match status" value="1"/>
</dbReference>
<keyword evidence="1" id="KW-0328">Glycosyltransferase</keyword>
<evidence type="ECO:0000313" key="3">
    <source>
        <dbReference type="EMBL" id="TPG55651.1"/>
    </source>
</evidence>
<dbReference type="Proteomes" id="UP000317078">
    <property type="component" value="Unassembled WGS sequence"/>
</dbReference>
<dbReference type="PANTHER" id="PTHR30160:SF1">
    <property type="entry name" value="LIPOPOLYSACCHARIDE 1,2-N-ACETYLGLUCOSAMINETRANSFERASE-RELATED"/>
    <property type="match status" value="1"/>
</dbReference>
<dbReference type="InterPro" id="IPR051199">
    <property type="entry name" value="LPS_LOS_Heptosyltrfase"/>
</dbReference>
<reference evidence="3 4" key="1">
    <citation type="journal article" date="2019" name="Environ. Microbiol.">
        <title>Species interactions and distinct microbial communities in high Arctic permafrost affected cryosols are associated with the CH4 and CO2 gas fluxes.</title>
        <authorList>
            <person name="Altshuler I."/>
            <person name="Hamel J."/>
            <person name="Turney S."/>
            <person name="Magnuson E."/>
            <person name="Levesque R."/>
            <person name="Greer C."/>
            <person name="Whyte L.G."/>
        </authorList>
    </citation>
    <scope>NUCLEOTIDE SEQUENCE [LARGE SCALE GENOMIC DNA]</scope>
    <source>
        <strain evidence="3 4">S9.3B</strain>
    </source>
</reference>
<dbReference type="EMBL" id="RCZP01000012">
    <property type="protein sequence ID" value="TPG55651.1"/>
    <property type="molecule type" value="Genomic_DNA"/>
</dbReference>
<accession>A0A502G240</accession>
<keyword evidence="4" id="KW-1185">Reference proteome</keyword>
<dbReference type="OrthoDB" id="9807356at2"/>
<evidence type="ECO:0000256" key="1">
    <source>
        <dbReference type="ARBA" id="ARBA00022676"/>
    </source>
</evidence>
<evidence type="ECO:0000313" key="4">
    <source>
        <dbReference type="Proteomes" id="UP000317078"/>
    </source>
</evidence>
<proteinExistence type="predicted"/>
<organism evidence="3 4">
    <name type="scientific">Muricoccus nepalensis</name>
    <dbReference type="NCBI Taxonomy" id="1854500"/>
    <lineage>
        <taxon>Bacteria</taxon>
        <taxon>Pseudomonadati</taxon>
        <taxon>Pseudomonadota</taxon>
        <taxon>Alphaproteobacteria</taxon>
        <taxon>Acetobacterales</taxon>
        <taxon>Roseomonadaceae</taxon>
        <taxon>Muricoccus</taxon>
    </lineage>
</organism>